<keyword evidence="1" id="KW-0808">Transferase</keyword>
<dbReference type="CDD" id="cd02440">
    <property type="entry name" value="AdoMet_MTases"/>
    <property type="match status" value="1"/>
</dbReference>
<comment type="caution">
    <text evidence="4">The sequence shown here is derived from an EMBL/GenBank/DDBJ whole genome shotgun (WGS) entry which is preliminary data.</text>
</comment>
<evidence type="ECO:0000259" key="3">
    <source>
        <dbReference type="Pfam" id="PF08241"/>
    </source>
</evidence>
<name>A0A2N7TQ96_9GAMM</name>
<dbReference type="PANTHER" id="PTHR44068:SF11">
    <property type="entry name" value="GERANYL DIPHOSPHATE 2-C-METHYLTRANSFERASE"/>
    <property type="match status" value="1"/>
</dbReference>
<evidence type="ECO:0000313" key="4">
    <source>
        <dbReference type="EMBL" id="PMR70366.1"/>
    </source>
</evidence>
<dbReference type="InterPro" id="IPR013216">
    <property type="entry name" value="Methyltransf_11"/>
</dbReference>
<dbReference type="Gene3D" id="3.40.50.150">
    <property type="entry name" value="Vaccinia Virus protein VP39"/>
    <property type="match status" value="1"/>
</dbReference>
<dbReference type="EMBL" id="PNRE01000033">
    <property type="protein sequence ID" value="PMR70366.1"/>
    <property type="molecule type" value="Genomic_DNA"/>
</dbReference>
<organism evidence="4 5">
    <name type="scientific">Halomonas heilongjiangensis</name>
    <dbReference type="NCBI Taxonomy" id="1387883"/>
    <lineage>
        <taxon>Bacteria</taxon>
        <taxon>Pseudomonadati</taxon>
        <taxon>Pseudomonadota</taxon>
        <taxon>Gammaproteobacteria</taxon>
        <taxon>Oceanospirillales</taxon>
        <taxon>Halomonadaceae</taxon>
        <taxon>Halomonas</taxon>
    </lineage>
</organism>
<dbReference type="InterPro" id="IPR029063">
    <property type="entry name" value="SAM-dependent_MTases_sf"/>
</dbReference>
<dbReference type="PANTHER" id="PTHR44068">
    <property type="entry name" value="ZGC:194242"/>
    <property type="match status" value="1"/>
</dbReference>
<evidence type="ECO:0000313" key="5">
    <source>
        <dbReference type="Proteomes" id="UP000235346"/>
    </source>
</evidence>
<dbReference type="InterPro" id="IPR050447">
    <property type="entry name" value="Erg6_SMT_methyltransf"/>
</dbReference>
<keyword evidence="5" id="KW-1185">Reference proteome</keyword>
<feature type="domain" description="Methyltransferase type 11" evidence="3">
    <location>
        <begin position="76"/>
        <end position="173"/>
    </location>
</feature>
<dbReference type="SUPFAM" id="SSF53335">
    <property type="entry name" value="S-adenosyl-L-methionine-dependent methyltransferases"/>
    <property type="match status" value="1"/>
</dbReference>
<dbReference type="Proteomes" id="UP000235346">
    <property type="component" value="Unassembled WGS sequence"/>
</dbReference>
<dbReference type="GO" id="GO:0008757">
    <property type="term" value="F:S-adenosylmethionine-dependent methyltransferase activity"/>
    <property type="evidence" value="ECO:0007669"/>
    <property type="project" value="InterPro"/>
</dbReference>
<gene>
    <name evidence="4" type="ORF">C1H66_07245</name>
</gene>
<dbReference type="AlphaFoldDB" id="A0A2N7TQ96"/>
<evidence type="ECO:0000256" key="2">
    <source>
        <dbReference type="SAM" id="MobiDB-lite"/>
    </source>
</evidence>
<dbReference type="Pfam" id="PF08241">
    <property type="entry name" value="Methyltransf_11"/>
    <property type="match status" value="1"/>
</dbReference>
<protein>
    <recommendedName>
        <fullName evidence="3">Methyltransferase type 11 domain-containing protein</fullName>
    </recommendedName>
</protein>
<reference evidence="4 5" key="1">
    <citation type="submission" date="2018-01" db="EMBL/GenBank/DDBJ databases">
        <title>Halomonas endophytica sp. nov., isolated from storage liquid in the stems of Populus euphratica.</title>
        <authorList>
            <person name="Chen C."/>
        </authorList>
    </citation>
    <scope>NUCLEOTIDE SEQUENCE [LARGE SCALE GENOMIC DNA]</scope>
    <source>
        <strain evidence="4 5">DSM 26881</strain>
    </source>
</reference>
<accession>A0A2N7TQ96</accession>
<sequence length="675" mass="70149">MTDHASRLNAHYDALAVAGGGGLLRRLRAAFRAAGCDPDRLTLEAIAGIDQLHLGGRAASRSLAALARLGPGARVLDVGCGTGGASRLLAAEVGCEVIGVDITTAFVVVAEWLSAATGMAEQTRFLCADAAHTPLPDAGVDAIWCQHALMNMPDVPGVLAEWHRLLVPGGRVLLHEVVAGDNPEPLALPVPWARTPATSHLQRREALEASLAGAGFSPVCVRDVTEAALAWRQKHTRREAGEEAGRVPLPGPALIFGDTFVEMGRNLRDNLAAGKVGILEGVWRRASAPPVKPGGAPSVTGRLSAGDALGDGAAQGLGRPVAAGIRGQHRRVGLGEYCLEGIDDGLPGLLVAQVLEHHGAGPDLADGVGDPLAGDVRGAAVNRLEQARELAFRVDVGRRGHADGAGAGRAQVGEDVAEQVARHHHVEPVGVHDEVGGQDVDMERIDVDVGIVRTHRLHALVPPRHGDGDAVGLGRRGELLSRAGLGQVEGILQHPVDTHAGHHRLLDHHLAVGALEHLPADAGVLALGVLAHHVEVDVAGLAIGQRALDARQQLAGAQVDVLVEPAAELQQRTPQRDVVRYLLRPAHGAVEDGVEALEPVEPVVGQHLAVLEVVVAAGEVEVLEGQVDVEAPGGGFECPQAFGHHFGADAVAGKHRDTMGHETSPEGGHDRVAPV</sequence>
<feature type="region of interest" description="Disordered" evidence="2">
    <location>
        <begin position="656"/>
        <end position="675"/>
    </location>
</feature>
<proteinExistence type="predicted"/>
<evidence type="ECO:0000256" key="1">
    <source>
        <dbReference type="ARBA" id="ARBA00022679"/>
    </source>
</evidence>